<dbReference type="GO" id="GO:0000329">
    <property type="term" value="C:fungal-type vacuole membrane"/>
    <property type="evidence" value="ECO:0007669"/>
    <property type="project" value="TreeGrafter"/>
</dbReference>
<gene>
    <name evidence="12" type="ORF">CPB83DRAFT_897342</name>
</gene>
<dbReference type="GO" id="GO:0005524">
    <property type="term" value="F:ATP binding"/>
    <property type="evidence" value="ECO:0007669"/>
    <property type="project" value="UniProtKB-KW"/>
</dbReference>
<keyword evidence="2" id="KW-0813">Transport</keyword>
<evidence type="ECO:0000256" key="7">
    <source>
        <dbReference type="ARBA" id="ARBA00022989"/>
    </source>
</evidence>
<dbReference type="CDD" id="cd03244">
    <property type="entry name" value="ABCC_MRP_domain2"/>
    <property type="match status" value="1"/>
</dbReference>
<dbReference type="Pfam" id="PF00664">
    <property type="entry name" value="ABC_membrane"/>
    <property type="match status" value="2"/>
</dbReference>
<dbReference type="OrthoDB" id="6500128at2759"/>
<evidence type="ECO:0000259" key="10">
    <source>
        <dbReference type="PROSITE" id="PS50893"/>
    </source>
</evidence>
<feature type="domain" description="ABC transmembrane type-1" evidence="11">
    <location>
        <begin position="305"/>
        <end position="588"/>
    </location>
</feature>
<keyword evidence="5" id="KW-0547">Nucleotide-binding</keyword>
<dbReference type="Pfam" id="PF00005">
    <property type="entry name" value="ABC_tran"/>
    <property type="match status" value="2"/>
</dbReference>
<dbReference type="Proteomes" id="UP000807306">
    <property type="component" value="Unassembled WGS sequence"/>
</dbReference>
<dbReference type="PANTHER" id="PTHR24223:SF353">
    <property type="entry name" value="ABC TRANSPORTER ATP-BINDING PROTEIN_PERMEASE VMR1-RELATED"/>
    <property type="match status" value="1"/>
</dbReference>
<feature type="transmembrane region" description="Helical" evidence="9">
    <location>
        <begin position="1136"/>
        <end position="1153"/>
    </location>
</feature>
<keyword evidence="13" id="KW-1185">Reference proteome</keyword>
<dbReference type="InterPro" id="IPR011527">
    <property type="entry name" value="ABC1_TM_dom"/>
</dbReference>
<evidence type="ECO:0000256" key="5">
    <source>
        <dbReference type="ARBA" id="ARBA00022741"/>
    </source>
</evidence>
<comment type="subcellular location">
    <subcellularLocation>
        <location evidence="1">Membrane</location>
    </subcellularLocation>
</comment>
<dbReference type="SMART" id="SM00382">
    <property type="entry name" value="AAA"/>
    <property type="match status" value="2"/>
</dbReference>
<reference evidence="12" key="1">
    <citation type="submission" date="2020-11" db="EMBL/GenBank/DDBJ databases">
        <authorList>
            <consortium name="DOE Joint Genome Institute"/>
            <person name="Ahrendt S."/>
            <person name="Riley R."/>
            <person name="Andreopoulos W."/>
            <person name="Labutti K."/>
            <person name="Pangilinan J."/>
            <person name="Ruiz-Duenas F.J."/>
            <person name="Barrasa J.M."/>
            <person name="Sanchez-Garcia M."/>
            <person name="Camarero S."/>
            <person name="Miyauchi S."/>
            <person name="Serrano A."/>
            <person name="Linde D."/>
            <person name="Babiker R."/>
            <person name="Drula E."/>
            <person name="Ayuso-Fernandez I."/>
            <person name="Pacheco R."/>
            <person name="Padilla G."/>
            <person name="Ferreira P."/>
            <person name="Barriuso J."/>
            <person name="Kellner H."/>
            <person name="Castanera R."/>
            <person name="Alfaro M."/>
            <person name="Ramirez L."/>
            <person name="Pisabarro A.G."/>
            <person name="Kuo A."/>
            <person name="Tritt A."/>
            <person name="Lipzen A."/>
            <person name="He G."/>
            <person name="Yan M."/>
            <person name="Ng V."/>
            <person name="Cullen D."/>
            <person name="Martin F."/>
            <person name="Rosso M.-N."/>
            <person name="Henrissat B."/>
            <person name="Hibbett D."/>
            <person name="Martinez A.T."/>
            <person name="Grigoriev I.V."/>
        </authorList>
    </citation>
    <scope>NUCLEOTIDE SEQUENCE</scope>
    <source>
        <strain evidence="12">CBS 506.95</strain>
    </source>
</reference>
<sequence>MDINNSSYRVLEIVLASISSLNLLVNNSTNLSGSKLSLSRENDDSSIHMVATDIEQEDVIDGFPIAAEATFWKWILIRKAALACLQIIILAANSYYLVAQCDEGILSPTLSFFSSMIFLSIILLSVVQDQRRHRPGVLHLSALFTVKSFSLIYEGLDPRRLHGTSGVSGANLGKVDLAAALISWAISVSTPRGPAVHLPESKVYDKKTLGSCKPFPEANVSGEDRASFLGILLFSYSTQVFLLGRSITKITLDKLPLLPARLRARFNFAELMHAMEFKAPFSRKGLRLLYHLIKANLVYFLALQILCIITTFGHYAPIYFIQEFLAYLDCNPRNKNRALGWFYVGGILFAYTLLIISSARLNAVSSQTLRTKLGLQLKTLLYAKTLLRKDIASTATVLEENNQNQTVKFSTKAEVMNLMTTDVRRVKSLFGIGIGGYMLYNLLGASALVGLGIGIALMPLNQVVIKIVVRLQGNVMKARDERASLTTELLGAIRMIKLMAWERGFEKRVLSVRERELELQKRIFWYQNLWNTLSNSIPLFFALGSFWHFSVIRRQELTPPISFMAIVIFGQIKFPLNLLPEFLAEILQAFVSAQRIEKYLDLPEVSLSSLETTDEFEDVALHSATISWNKLPIQDQEAIFGSNSTRTPKVSFALVDITTKLPRGQISLLCGKIGSGKTLLLLGLLGETDLLAGRVSCPRVNYKSFENGNNTDSWLVQGMCAYAPQTAWLRNQTLKENILFYAPFDAKRYSAVLEACALNPDIAVFEDGDQSELGEQSVVSLARALYSRASILLLDDVLSAVDAHTAHHMWKKAFKGELTRGRTVILISHHVQIVGLDAKHIVALEGGRLKFSGSWTDFKESFVSDSVMAFEEIGESAPDVGSREEVAKKNLCGIIAPDLANRGQKEKNEEVRLDGHISQDVWLLYVRAAGQLPFQFLLATALFLASLSPIAENGWLKIWSSDETSVKNAHYYVGIYAAIVLLHFLRTVLFANLHFHDTTSRGRLLNRFGKDFYGIDTVLPNELGMLLMIILALAITTLSLTYVNGWSIGLAIIFTFFTAFISMWIYGQVARDLRRLASITASPLFGLYSETLSGLSVIRAWGLSSKFFKTMIMAVDTNTNPEYWTMGLNRWLSVRFQLATAVITSVIAAFILITPSIDASWAGVAFAFSTTLPLDMYWCPHLPDVLHGISLEIQPGEKVGVVGRTGSGKSTLALALLRFVEATEDSIWIDGLNTKMIGLSDLRRDVTIVPPFQPARESEFVDSTFANLDAHVSELGSNFSTGERQSLCLARAFLRKAKILIMDEATASVDYATDQVISKTVRQKLRGCALITIAHRLRTVIDYDRIIVMDEGQIVEKGSPYDLIYNTDSHFHGLCKASGAQEFASLKALLTAGRRQSLYD</sequence>
<feature type="transmembrane region" description="Helical" evidence="9">
    <location>
        <begin position="932"/>
        <end position="951"/>
    </location>
</feature>
<proteinExistence type="predicted"/>
<feature type="domain" description="ABC transporter" evidence="10">
    <location>
        <begin position="1171"/>
        <end position="1376"/>
    </location>
</feature>
<feature type="domain" description="ABC transmembrane type-1" evidence="11">
    <location>
        <begin position="983"/>
        <end position="1150"/>
    </location>
</feature>
<dbReference type="PROSITE" id="PS50893">
    <property type="entry name" value="ABC_TRANSPORTER_2"/>
    <property type="match status" value="2"/>
</dbReference>
<evidence type="ECO:0000256" key="2">
    <source>
        <dbReference type="ARBA" id="ARBA00022448"/>
    </source>
</evidence>
<keyword evidence="8 9" id="KW-0472">Membrane</keyword>
<evidence type="ECO:0000313" key="12">
    <source>
        <dbReference type="EMBL" id="KAF9525064.1"/>
    </source>
</evidence>
<evidence type="ECO:0008006" key="14">
    <source>
        <dbReference type="Google" id="ProtNLM"/>
    </source>
</evidence>
<dbReference type="PANTHER" id="PTHR24223">
    <property type="entry name" value="ATP-BINDING CASSETTE SUB-FAMILY C"/>
    <property type="match status" value="1"/>
</dbReference>
<name>A0A9P6JLW3_9AGAR</name>
<feature type="transmembrane region" description="Helical" evidence="9">
    <location>
        <begin position="426"/>
        <end position="443"/>
    </location>
</feature>
<dbReference type="SUPFAM" id="SSF90123">
    <property type="entry name" value="ABC transporter transmembrane region"/>
    <property type="match status" value="2"/>
</dbReference>
<dbReference type="InterPro" id="IPR027417">
    <property type="entry name" value="P-loop_NTPase"/>
</dbReference>
<evidence type="ECO:0000256" key="1">
    <source>
        <dbReference type="ARBA" id="ARBA00004370"/>
    </source>
</evidence>
<accession>A0A9P6JLW3</accession>
<feature type="transmembrane region" description="Helical" evidence="9">
    <location>
        <begin position="1023"/>
        <end position="1042"/>
    </location>
</feature>
<feature type="transmembrane region" description="Helical" evidence="9">
    <location>
        <begin position="341"/>
        <end position="363"/>
    </location>
</feature>
<comment type="caution">
    <text evidence="12">The sequence shown here is derived from an EMBL/GenBank/DDBJ whole genome shotgun (WGS) entry which is preliminary data.</text>
</comment>
<evidence type="ECO:0000259" key="11">
    <source>
        <dbReference type="PROSITE" id="PS50929"/>
    </source>
</evidence>
<protein>
    <recommendedName>
        <fullName evidence="14">P-loop containing nucleoside triphosphate hydrolase protein</fullName>
    </recommendedName>
</protein>
<evidence type="ECO:0000256" key="3">
    <source>
        <dbReference type="ARBA" id="ARBA00022692"/>
    </source>
</evidence>
<dbReference type="GO" id="GO:0140359">
    <property type="term" value="F:ABC-type transporter activity"/>
    <property type="evidence" value="ECO:0007669"/>
    <property type="project" value="InterPro"/>
</dbReference>
<feature type="transmembrane region" description="Helical" evidence="9">
    <location>
        <begin position="297"/>
        <end position="321"/>
    </location>
</feature>
<feature type="transmembrane region" description="Helical" evidence="9">
    <location>
        <begin position="971"/>
        <end position="993"/>
    </location>
</feature>
<keyword evidence="6" id="KW-0067">ATP-binding</keyword>
<organism evidence="12 13">
    <name type="scientific">Crepidotus variabilis</name>
    <dbReference type="NCBI Taxonomy" id="179855"/>
    <lineage>
        <taxon>Eukaryota</taxon>
        <taxon>Fungi</taxon>
        <taxon>Dikarya</taxon>
        <taxon>Basidiomycota</taxon>
        <taxon>Agaricomycotina</taxon>
        <taxon>Agaricomycetes</taxon>
        <taxon>Agaricomycetidae</taxon>
        <taxon>Agaricales</taxon>
        <taxon>Agaricineae</taxon>
        <taxon>Crepidotaceae</taxon>
        <taxon>Crepidotus</taxon>
    </lineage>
</organism>
<evidence type="ECO:0000313" key="13">
    <source>
        <dbReference type="Proteomes" id="UP000807306"/>
    </source>
</evidence>
<dbReference type="PROSITE" id="PS50929">
    <property type="entry name" value="ABC_TM1F"/>
    <property type="match status" value="2"/>
</dbReference>
<keyword evidence="3 9" id="KW-0812">Transmembrane</keyword>
<dbReference type="GO" id="GO:0016887">
    <property type="term" value="F:ATP hydrolysis activity"/>
    <property type="evidence" value="ECO:0007669"/>
    <property type="project" value="InterPro"/>
</dbReference>
<dbReference type="Gene3D" id="3.40.50.300">
    <property type="entry name" value="P-loop containing nucleotide triphosphate hydrolases"/>
    <property type="match status" value="3"/>
</dbReference>
<feature type="transmembrane region" description="Helical" evidence="9">
    <location>
        <begin position="105"/>
        <end position="124"/>
    </location>
</feature>
<dbReference type="InterPro" id="IPR036640">
    <property type="entry name" value="ABC1_TM_sf"/>
</dbReference>
<keyword evidence="7 9" id="KW-1133">Transmembrane helix</keyword>
<evidence type="ECO:0000256" key="4">
    <source>
        <dbReference type="ARBA" id="ARBA00022737"/>
    </source>
</evidence>
<dbReference type="InterPro" id="IPR050173">
    <property type="entry name" value="ABC_transporter_C-like"/>
</dbReference>
<dbReference type="InterPro" id="IPR003439">
    <property type="entry name" value="ABC_transporter-like_ATP-bd"/>
</dbReference>
<evidence type="ECO:0000256" key="8">
    <source>
        <dbReference type="ARBA" id="ARBA00023136"/>
    </source>
</evidence>
<evidence type="ECO:0000256" key="6">
    <source>
        <dbReference type="ARBA" id="ARBA00022840"/>
    </source>
</evidence>
<keyword evidence="4" id="KW-0677">Repeat</keyword>
<dbReference type="CDD" id="cd18596">
    <property type="entry name" value="ABC_6TM_VMR1_D1_like"/>
    <property type="match status" value="1"/>
</dbReference>
<evidence type="ECO:0000256" key="9">
    <source>
        <dbReference type="SAM" id="Phobius"/>
    </source>
</evidence>
<dbReference type="Gene3D" id="1.20.1560.10">
    <property type="entry name" value="ABC transporter type 1, transmembrane domain"/>
    <property type="match status" value="2"/>
</dbReference>
<feature type="domain" description="ABC transporter" evidence="10">
    <location>
        <begin position="633"/>
        <end position="871"/>
    </location>
</feature>
<dbReference type="EMBL" id="MU157889">
    <property type="protein sequence ID" value="KAF9525064.1"/>
    <property type="molecule type" value="Genomic_DNA"/>
</dbReference>
<dbReference type="SUPFAM" id="SSF52540">
    <property type="entry name" value="P-loop containing nucleoside triphosphate hydrolases"/>
    <property type="match status" value="2"/>
</dbReference>
<feature type="transmembrane region" description="Helical" evidence="9">
    <location>
        <begin position="1048"/>
        <end position="1066"/>
    </location>
</feature>
<dbReference type="InterPro" id="IPR003593">
    <property type="entry name" value="AAA+_ATPase"/>
</dbReference>
<feature type="transmembrane region" description="Helical" evidence="9">
    <location>
        <begin position="80"/>
        <end position="99"/>
    </location>
</feature>